<accession>A0A8W8NL78</accession>
<feature type="region of interest" description="Disordered" evidence="1">
    <location>
        <begin position="466"/>
        <end position="491"/>
    </location>
</feature>
<dbReference type="EnsemblMetazoa" id="G7760.1">
    <property type="protein sequence ID" value="G7760.1:cds"/>
    <property type="gene ID" value="G7760"/>
</dbReference>
<reference evidence="3" key="1">
    <citation type="submission" date="2022-08" db="UniProtKB">
        <authorList>
            <consortium name="EnsemblMetazoa"/>
        </authorList>
    </citation>
    <scope>IDENTIFICATION</scope>
    <source>
        <strain evidence="3">05x7-T-G4-1.051#20</strain>
    </source>
</reference>
<dbReference type="Proteomes" id="UP000005408">
    <property type="component" value="Unassembled WGS sequence"/>
</dbReference>
<feature type="region of interest" description="Disordered" evidence="1">
    <location>
        <begin position="852"/>
        <end position="914"/>
    </location>
</feature>
<keyword evidence="2" id="KW-0732">Signal</keyword>
<evidence type="ECO:0000313" key="4">
    <source>
        <dbReference type="Proteomes" id="UP000005408"/>
    </source>
</evidence>
<feature type="compositionally biased region" description="Low complexity" evidence="1">
    <location>
        <begin position="709"/>
        <end position="720"/>
    </location>
</feature>
<feature type="region of interest" description="Disordered" evidence="1">
    <location>
        <begin position="690"/>
        <end position="722"/>
    </location>
</feature>
<feature type="compositionally biased region" description="Polar residues" evidence="1">
    <location>
        <begin position="855"/>
        <end position="868"/>
    </location>
</feature>
<evidence type="ECO:0000313" key="3">
    <source>
        <dbReference type="EnsemblMetazoa" id="G7760.1:cds"/>
    </source>
</evidence>
<feature type="chain" id="PRO_5036445301" evidence="2">
    <location>
        <begin position="20"/>
        <end position="914"/>
    </location>
</feature>
<sequence length="914" mass="101171">MKSYFSLLMVCVLVSVVQGQWGSYYGGGGNYYGGYGSGGGYYGGGLIGGGLGGWDSGFGRVGGGTAYPSLKKETMITGNIYLTLIVISASVLADVSNSNDKRTAKNKIETFGEQGPAQIIRDLNQIDKINNGRVSVKGFPTDRLSNVQDFTSLPTLNSLSEFSDQSVQQQGQLAKSLQSTTSQDLLQSSNKANKQNLPKVLDRSSIPSAFRNQPRISQRKTDSGLSWNDAALRSKILNQIDEIISSATQSSPEYDSTNANQNNPYHSLNNNQFEDVIDLHRQFPNGNIEFNDVSPYRSNQMSYMYNDPGTTMNRRMDQYPHQMGRMTYPLDTNYDYLHFGRPYYLPERNMHFPTTGSGRLFRSRYIDDLPSIPRYTHRVDQHDFYYPRARNDRALITSRQQNRLPKRIQTQSQFFGSRVGRNLGFNYINPPPIHQTLPQIKMLGRSILVSLLAICVSAQERSSSQLSRSSFLQDGGQSSWSSLPNSVDVRPHNERTIGTGSLLRNQGSLIQPFNVPDSTESLNLFNRDSNSLFSSQGSMLQPADLGSRNLRNMDSRSLFRNQGSILDPGGIPVSPYSYEPYSLGSSASDGSRFMDITMRGQGMLNRNSRMNHNGLLPLRGLNLPNLQSSVLPRNRGLPGFTSDGSFSVFDGRSIGNDVSGFSRSMPWEMSRGSRTMNSFPFPDRRNLNVPSMPLSQQQGAPRRLLRATQGSQRGSGQLGLDRGLAGRIGNGLGLNRWNMQGDMSTGQRNDFRNLGLNRRMNGIMDSNTRSGSNDRRMDHIWILRNRGNAFSTGVLGNNGPLSSRIPQNDRRMDEIWISRNRGGSFSNGVLGNNEPIMDNIWASQNNLAGIPVTPNRLTQPSRTSSIGRTSPSLTSSLSSDLTSGPRNSRTTVYQPTSSSQIVGQRQGAGRIASF</sequence>
<feature type="signal peptide" evidence="2">
    <location>
        <begin position="1"/>
        <end position="19"/>
    </location>
</feature>
<evidence type="ECO:0000256" key="2">
    <source>
        <dbReference type="SAM" id="SignalP"/>
    </source>
</evidence>
<evidence type="ECO:0000256" key="1">
    <source>
        <dbReference type="SAM" id="MobiDB-lite"/>
    </source>
</evidence>
<feature type="compositionally biased region" description="Polar residues" evidence="1">
    <location>
        <begin position="475"/>
        <end position="485"/>
    </location>
</feature>
<feature type="compositionally biased region" description="Polar residues" evidence="1">
    <location>
        <begin position="205"/>
        <end position="216"/>
    </location>
</feature>
<feature type="compositionally biased region" description="Low complexity" evidence="1">
    <location>
        <begin position="869"/>
        <end position="883"/>
    </location>
</feature>
<keyword evidence="4" id="KW-1185">Reference proteome</keyword>
<name>A0A8W8NL78_MAGGI</name>
<dbReference type="AlphaFoldDB" id="A0A8W8NL78"/>
<proteinExistence type="predicted"/>
<protein>
    <submittedName>
        <fullName evidence="3">Uncharacterized protein</fullName>
    </submittedName>
</protein>
<organism evidence="3 4">
    <name type="scientific">Magallana gigas</name>
    <name type="common">Pacific oyster</name>
    <name type="synonym">Crassostrea gigas</name>
    <dbReference type="NCBI Taxonomy" id="29159"/>
    <lineage>
        <taxon>Eukaryota</taxon>
        <taxon>Metazoa</taxon>
        <taxon>Spiralia</taxon>
        <taxon>Lophotrochozoa</taxon>
        <taxon>Mollusca</taxon>
        <taxon>Bivalvia</taxon>
        <taxon>Autobranchia</taxon>
        <taxon>Pteriomorphia</taxon>
        <taxon>Ostreida</taxon>
        <taxon>Ostreoidea</taxon>
        <taxon>Ostreidae</taxon>
        <taxon>Magallana</taxon>
    </lineage>
</organism>
<feature type="compositionally biased region" description="Polar residues" evidence="1">
    <location>
        <begin position="884"/>
        <end position="903"/>
    </location>
</feature>
<feature type="region of interest" description="Disordered" evidence="1">
    <location>
        <begin position="181"/>
        <end position="224"/>
    </location>
</feature>